<sequence>MNPEDGCAWVAAEQAARQTFRSLGYISRKTTQAVGRLWLENNRIGNQRQWYYVKILASFLLVNDFVIVTVANKFYEDWMDYKNRERRASSATTETIQSLKNGKYQLYDEYKARLSKTPASFGKRDTKGIGLKIIMIVVLQSSTPTPTPPQPVVSTSAKAKRQSLPIIQPIRERKISPKPAPIDWDNLSGEMKSKIEADFGPFYKWVINGRTDDLKKEIIKKLLFKTTK</sequence>
<evidence type="ECO:0000313" key="1">
    <source>
        <dbReference type="EMBL" id="OZG07515.1"/>
    </source>
</evidence>
<keyword evidence="2" id="KW-1185">Reference proteome</keyword>
<protein>
    <submittedName>
        <fullName evidence="1">Uncharacterized protein</fullName>
    </submittedName>
</protein>
<dbReference type="EMBL" id="NMWX01000001">
    <property type="protein sequence ID" value="OZG07515.1"/>
    <property type="molecule type" value="Genomic_DNA"/>
</dbReference>
<dbReference type="Proteomes" id="UP000216624">
    <property type="component" value="Unassembled WGS sequence"/>
</dbReference>
<reference evidence="1" key="1">
    <citation type="submission" date="2017-08" db="EMBL/GenBank/DDBJ databases">
        <authorList>
            <person name="de Groot N.N."/>
        </authorList>
    </citation>
    <scope>NUCLEOTIDE SEQUENCE [LARGE SCALE GENOMIC DNA]</scope>
    <source>
        <strain evidence="1">PX439</strain>
    </source>
</reference>
<dbReference type="HOGENOM" id="CLU_1215750_0_0_1"/>
<gene>
    <name evidence="1" type="ORF">FL82_00814</name>
</gene>
<feature type="non-terminal residue" evidence="1">
    <location>
        <position position="1"/>
    </location>
</feature>
<name>A0A261BCT0_CAERE</name>
<evidence type="ECO:0000313" key="2">
    <source>
        <dbReference type="Proteomes" id="UP000216624"/>
    </source>
</evidence>
<comment type="caution">
    <text evidence="1">The sequence shown here is derived from an EMBL/GenBank/DDBJ whole genome shotgun (WGS) entry which is preliminary data.</text>
</comment>
<accession>A0A261BCT0</accession>
<proteinExistence type="predicted"/>
<dbReference type="eggNOG" id="ENOG502TM5Q">
    <property type="taxonomic scope" value="Eukaryota"/>
</dbReference>
<organism evidence="1 2">
    <name type="scientific">Caenorhabditis remanei</name>
    <name type="common">Caenorhabditis vulgaris</name>
    <dbReference type="NCBI Taxonomy" id="31234"/>
    <lineage>
        <taxon>Eukaryota</taxon>
        <taxon>Metazoa</taxon>
        <taxon>Ecdysozoa</taxon>
        <taxon>Nematoda</taxon>
        <taxon>Chromadorea</taxon>
        <taxon>Rhabditida</taxon>
        <taxon>Rhabditina</taxon>
        <taxon>Rhabditomorpha</taxon>
        <taxon>Rhabditoidea</taxon>
        <taxon>Rhabditidae</taxon>
        <taxon>Peloderinae</taxon>
        <taxon>Caenorhabditis</taxon>
    </lineage>
</organism>
<dbReference type="OrthoDB" id="5855485at2759"/>